<evidence type="ECO:0000313" key="1">
    <source>
        <dbReference type="EMBL" id="OGK22681.1"/>
    </source>
</evidence>
<reference evidence="1 2" key="1">
    <citation type="journal article" date="2016" name="Nat. Commun.">
        <title>Thousands of microbial genomes shed light on interconnected biogeochemical processes in an aquifer system.</title>
        <authorList>
            <person name="Anantharaman K."/>
            <person name="Brown C.T."/>
            <person name="Hug L.A."/>
            <person name="Sharon I."/>
            <person name="Castelle C.J."/>
            <person name="Probst A.J."/>
            <person name="Thomas B.C."/>
            <person name="Singh A."/>
            <person name="Wilkins M.J."/>
            <person name="Karaoz U."/>
            <person name="Brodie E.L."/>
            <person name="Williams K.H."/>
            <person name="Hubbard S.S."/>
            <person name="Banfield J.F."/>
        </authorList>
    </citation>
    <scope>NUCLEOTIDE SEQUENCE [LARGE SCALE GENOMIC DNA]</scope>
</reference>
<name>A0A1F7GUY0_9BACT</name>
<evidence type="ECO:0008006" key="3">
    <source>
        <dbReference type="Google" id="ProtNLM"/>
    </source>
</evidence>
<proteinExistence type="predicted"/>
<protein>
    <recommendedName>
        <fullName evidence="3">HD/PDEase domain-containing protein</fullName>
    </recommendedName>
</protein>
<accession>A0A1F7GUY0</accession>
<dbReference type="Gene3D" id="1.10.3210.10">
    <property type="entry name" value="Hypothetical protein af1432"/>
    <property type="match status" value="1"/>
</dbReference>
<evidence type="ECO:0000313" key="2">
    <source>
        <dbReference type="Proteomes" id="UP000177159"/>
    </source>
</evidence>
<dbReference type="EMBL" id="MFZM01000037">
    <property type="protein sequence ID" value="OGK22681.1"/>
    <property type="molecule type" value="Genomic_DNA"/>
</dbReference>
<dbReference type="Proteomes" id="UP000177159">
    <property type="component" value="Unassembled WGS sequence"/>
</dbReference>
<gene>
    <name evidence="1" type="ORF">A3C24_00645</name>
</gene>
<sequence length="293" mass="33020">MGNPEVYVTSGEFFLRETKILATHDLVVNALKEIQVQHKDKPYHSLDHTILVMNRAVAFLDIVRSVQPDLVSDRDYDLVLIAGAFHDIIQDYDVVDGKRVRKAPHNEYVSAQRAAEAMRSAKTLDGLPAYSKGEIRLVVASIHDTVPAWDVENTTVYQPSLNSGSTLISRAIAYADIGTAALEGPEGIIRDADNLFFEDNIMLVEQIAKGNISDTEKLTVKGQILGWTYLQQDFIAGRKQRLNYELFGLPDDVQSVLREQYFIHFDESITAMEMLFEERSMMEFEELIGSMMG</sequence>
<dbReference type="SUPFAM" id="SSF109604">
    <property type="entry name" value="HD-domain/PDEase-like"/>
    <property type="match status" value="1"/>
</dbReference>
<comment type="caution">
    <text evidence="1">The sequence shown here is derived from an EMBL/GenBank/DDBJ whole genome shotgun (WGS) entry which is preliminary data.</text>
</comment>
<dbReference type="AlphaFoldDB" id="A0A1F7GUY0"/>
<organism evidence="1 2">
    <name type="scientific">Candidatus Roizmanbacteria bacterium RIFCSPHIGHO2_02_FULL_37_24</name>
    <dbReference type="NCBI Taxonomy" id="1802037"/>
    <lineage>
        <taxon>Bacteria</taxon>
        <taxon>Candidatus Roizmaniibacteriota</taxon>
    </lineage>
</organism>